<dbReference type="InterPro" id="IPR036388">
    <property type="entry name" value="WH-like_DNA-bd_sf"/>
</dbReference>
<dbReference type="SUPFAM" id="SSF53850">
    <property type="entry name" value="Periplasmic binding protein-like II"/>
    <property type="match status" value="1"/>
</dbReference>
<evidence type="ECO:0000313" key="7">
    <source>
        <dbReference type="Proteomes" id="UP000295727"/>
    </source>
</evidence>
<accession>A0A4P7D3K1</accession>
<dbReference type="RefSeq" id="WP_134756939.1">
    <property type="nucleotide sequence ID" value="NZ_CP038150.1"/>
</dbReference>
<dbReference type="KEGG" id="ppai:E1956_32520"/>
<evidence type="ECO:0000256" key="3">
    <source>
        <dbReference type="ARBA" id="ARBA00023125"/>
    </source>
</evidence>
<name>A0A4P7D3K1_9BURK</name>
<evidence type="ECO:0000313" key="6">
    <source>
        <dbReference type="EMBL" id="QBR01867.1"/>
    </source>
</evidence>
<evidence type="ECO:0000256" key="1">
    <source>
        <dbReference type="ARBA" id="ARBA00009437"/>
    </source>
</evidence>
<organism evidence="6 7">
    <name type="scientific">Paraburkholderia pallida</name>
    <dbReference type="NCBI Taxonomy" id="2547399"/>
    <lineage>
        <taxon>Bacteria</taxon>
        <taxon>Pseudomonadati</taxon>
        <taxon>Pseudomonadota</taxon>
        <taxon>Betaproteobacteria</taxon>
        <taxon>Burkholderiales</taxon>
        <taxon>Burkholderiaceae</taxon>
        <taxon>Paraburkholderia</taxon>
    </lineage>
</organism>
<comment type="similarity">
    <text evidence="1">Belongs to the LysR transcriptional regulatory family.</text>
</comment>
<sequence>METRDLDYLLAVQEHGGIGKAAEALGMSQPALTKALRRVEEQAGLPLFERTVNGVTPTPAGTLFLARARRIALEYDDVLKEMEALRSGEQGLLRIGYSPTVPGSLVLGACQQLMTERPAAKLRLRRRLARDLGALLFAGELDLIVAPQLDSADGSCEFVELFHDSLVVLADEGHRLHRKRGLTLADLAEEQWLLPAPHIRIRQQVDEAFRQRGLAGPKLRVETDFGSHSLLHLLRGTTMLCVAGTESLGPLRGLRALRLGTEQLDLRRQVGMTYRAGAYLSPLAQRVIAVLRERMG</sequence>
<dbReference type="InterPro" id="IPR050950">
    <property type="entry name" value="HTH-type_LysR_regulators"/>
</dbReference>
<dbReference type="InterPro" id="IPR000847">
    <property type="entry name" value="LysR_HTH_N"/>
</dbReference>
<protein>
    <submittedName>
        <fullName evidence="6">LysR family transcriptional regulator</fullName>
    </submittedName>
</protein>
<dbReference type="PRINTS" id="PR00039">
    <property type="entry name" value="HTHLYSR"/>
</dbReference>
<gene>
    <name evidence="6" type="ORF">E1956_32520</name>
</gene>
<dbReference type="PROSITE" id="PS50931">
    <property type="entry name" value="HTH_LYSR"/>
    <property type="match status" value="1"/>
</dbReference>
<dbReference type="SUPFAM" id="SSF46785">
    <property type="entry name" value="Winged helix' DNA-binding domain"/>
    <property type="match status" value="1"/>
</dbReference>
<keyword evidence="2" id="KW-0805">Transcription regulation</keyword>
<dbReference type="Pfam" id="PF00126">
    <property type="entry name" value="HTH_1"/>
    <property type="match status" value="1"/>
</dbReference>
<dbReference type="InterPro" id="IPR036390">
    <property type="entry name" value="WH_DNA-bd_sf"/>
</dbReference>
<dbReference type="GO" id="GO:0003677">
    <property type="term" value="F:DNA binding"/>
    <property type="evidence" value="ECO:0007669"/>
    <property type="project" value="UniProtKB-KW"/>
</dbReference>
<keyword evidence="4" id="KW-0804">Transcription</keyword>
<dbReference type="Proteomes" id="UP000295727">
    <property type="component" value="Chromosome 3"/>
</dbReference>
<dbReference type="GO" id="GO:0003700">
    <property type="term" value="F:DNA-binding transcription factor activity"/>
    <property type="evidence" value="ECO:0007669"/>
    <property type="project" value="InterPro"/>
</dbReference>
<evidence type="ECO:0000256" key="4">
    <source>
        <dbReference type="ARBA" id="ARBA00023163"/>
    </source>
</evidence>
<evidence type="ECO:0000259" key="5">
    <source>
        <dbReference type="PROSITE" id="PS50931"/>
    </source>
</evidence>
<dbReference type="Gene3D" id="3.40.190.290">
    <property type="match status" value="1"/>
</dbReference>
<dbReference type="AlphaFoldDB" id="A0A4P7D3K1"/>
<dbReference type="OrthoDB" id="9133980at2"/>
<keyword evidence="3" id="KW-0238">DNA-binding</keyword>
<dbReference type="GO" id="GO:0005829">
    <property type="term" value="C:cytosol"/>
    <property type="evidence" value="ECO:0007669"/>
    <property type="project" value="TreeGrafter"/>
</dbReference>
<feature type="domain" description="HTH lysR-type" evidence="5">
    <location>
        <begin position="1"/>
        <end position="58"/>
    </location>
</feature>
<evidence type="ECO:0000256" key="2">
    <source>
        <dbReference type="ARBA" id="ARBA00023015"/>
    </source>
</evidence>
<dbReference type="EMBL" id="CP038150">
    <property type="protein sequence ID" value="QBR01867.1"/>
    <property type="molecule type" value="Genomic_DNA"/>
</dbReference>
<dbReference type="Pfam" id="PF03466">
    <property type="entry name" value="LysR_substrate"/>
    <property type="match status" value="1"/>
</dbReference>
<dbReference type="FunFam" id="1.10.10.10:FF:000001">
    <property type="entry name" value="LysR family transcriptional regulator"/>
    <property type="match status" value="1"/>
</dbReference>
<dbReference type="InterPro" id="IPR005119">
    <property type="entry name" value="LysR_subst-bd"/>
</dbReference>
<dbReference type="PANTHER" id="PTHR30419">
    <property type="entry name" value="HTH-TYPE TRANSCRIPTIONAL REGULATOR YBHD"/>
    <property type="match status" value="1"/>
</dbReference>
<dbReference type="Gene3D" id="1.10.10.10">
    <property type="entry name" value="Winged helix-like DNA-binding domain superfamily/Winged helix DNA-binding domain"/>
    <property type="match status" value="1"/>
</dbReference>
<reference evidence="6 7" key="1">
    <citation type="submission" date="2019-03" db="EMBL/GenBank/DDBJ databases">
        <title>Paraburkholderia sp. 7MH5, isolated from subtropical forest soil.</title>
        <authorList>
            <person name="Gao Z.-H."/>
            <person name="Qiu L.-H."/>
        </authorList>
    </citation>
    <scope>NUCLEOTIDE SEQUENCE [LARGE SCALE GENOMIC DNA]</scope>
    <source>
        <strain evidence="6 7">7MH5</strain>
    </source>
</reference>
<keyword evidence="7" id="KW-1185">Reference proteome</keyword>
<proteinExistence type="inferred from homology"/>